<dbReference type="OMA" id="QCCDEVD"/>
<dbReference type="GO" id="GO:0004764">
    <property type="term" value="F:shikimate 3-dehydrogenase (NADP+) activity"/>
    <property type="evidence" value="ECO:0007669"/>
    <property type="project" value="UniProtKB-EC"/>
</dbReference>
<dbReference type="AlphaFoldDB" id="M2WA66"/>
<dbReference type="CDD" id="cd01065">
    <property type="entry name" value="NAD_bind_Shikimate_DH"/>
    <property type="match status" value="1"/>
</dbReference>
<dbReference type="RefSeq" id="XP_005709311.1">
    <property type="nucleotide sequence ID" value="XM_005709254.1"/>
</dbReference>
<keyword evidence="2" id="KW-0028">Amino-acid biosynthesis</keyword>
<proteinExistence type="inferred from homology"/>
<keyword evidence="4 9" id="KW-0560">Oxidoreductase</keyword>
<keyword evidence="9" id="KW-0456">Lyase</keyword>
<protein>
    <recommendedName>
        <fullName evidence="1">shikimate dehydrogenase (NADP(+))</fullName>
        <ecNumber evidence="1">1.1.1.25</ecNumber>
    </recommendedName>
</protein>
<dbReference type="PANTHER" id="PTHR21089:SF1">
    <property type="entry name" value="BIFUNCTIONAL 3-DEHYDROQUINATE DEHYDRATASE_SHIKIMATE DEHYDROGENASE, CHLOROPLASTIC"/>
    <property type="match status" value="1"/>
</dbReference>
<dbReference type="GO" id="GO:0050661">
    <property type="term" value="F:NADP binding"/>
    <property type="evidence" value="ECO:0007669"/>
    <property type="project" value="InterPro"/>
</dbReference>
<organism evidence="9 10">
    <name type="scientific">Galdieria sulphuraria</name>
    <name type="common">Red alga</name>
    <dbReference type="NCBI Taxonomy" id="130081"/>
    <lineage>
        <taxon>Eukaryota</taxon>
        <taxon>Rhodophyta</taxon>
        <taxon>Bangiophyceae</taxon>
        <taxon>Galdieriales</taxon>
        <taxon>Galdieriaceae</taxon>
        <taxon>Galdieria</taxon>
    </lineage>
</organism>
<dbReference type="GeneID" id="17091341"/>
<dbReference type="Gramene" id="EME32791">
    <property type="protein sequence ID" value="EME32791"/>
    <property type="gene ID" value="Gasu_01510"/>
</dbReference>
<dbReference type="InterPro" id="IPR013708">
    <property type="entry name" value="Shikimate_DH-bd_N"/>
</dbReference>
<keyword evidence="10" id="KW-1185">Reference proteome</keyword>
<evidence type="ECO:0000259" key="7">
    <source>
        <dbReference type="Pfam" id="PF08501"/>
    </source>
</evidence>
<dbReference type="GO" id="GO:0009423">
    <property type="term" value="P:chorismate biosynthetic process"/>
    <property type="evidence" value="ECO:0007669"/>
    <property type="project" value="UniProtKB-UniPathway"/>
</dbReference>
<dbReference type="InterPro" id="IPR022893">
    <property type="entry name" value="Shikimate_DH_fam"/>
</dbReference>
<dbReference type="GO" id="GO:0008652">
    <property type="term" value="P:amino acid biosynthetic process"/>
    <property type="evidence" value="ECO:0007669"/>
    <property type="project" value="UniProtKB-KW"/>
</dbReference>
<dbReference type="InterPro" id="IPR011342">
    <property type="entry name" value="Shikimate_DH"/>
</dbReference>
<dbReference type="HAMAP" id="MF_00222">
    <property type="entry name" value="Shikimate_DH_AroE"/>
    <property type="match status" value="1"/>
</dbReference>
<dbReference type="Pfam" id="PF01487">
    <property type="entry name" value="DHquinase_I"/>
    <property type="match status" value="1"/>
</dbReference>
<evidence type="ECO:0000313" key="10">
    <source>
        <dbReference type="Proteomes" id="UP000030680"/>
    </source>
</evidence>
<dbReference type="InterPro" id="IPR001381">
    <property type="entry name" value="DHquinase_I"/>
</dbReference>
<dbReference type="Gene3D" id="3.40.50.10860">
    <property type="entry name" value="Leucine Dehydrogenase, chain A, domain 1"/>
    <property type="match status" value="1"/>
</dbReference>
<reference evidence="10" key="1">
    <citation type="journal article" date="2013" name="Science">
        <title>Gene transfer from bacteria and archaea facilitated evolution of an extremophilic eukaryote.</title>
        <authorList>
            <person name="Schonknecht G."/>
            <person name="Chen W.H."/>
            <person name="Ternes C.M."/>
            <person name="Barbier G.G."/>
            <person name="Shrestha R.P."/>
            <person name="Stanke M."/>
            <person name="Brautigam A."/>
            <person name="Baker B.J."/>
            <person name="Banfield J.F."/>
            <person name="Garavito R.M."/>
            <person name="Carr K."/>
            <person name="Wilkerson C."/>
            <person name="Rensing S.A."/>
            <person name="Gagneul D."/>
            <person name="Dickenson N.E."/>
            <person name="Oesterhelt C."/>
            <person name="Lercher M.J."/>
            <person name="Weber A.P."/>
        </authorList>
    </citation>
    <scope>NUCLEOTIDE SEQUENCE [LARGE SCALE GENOMIC DNA]</scope>
    <source>
        <strain evidence="10">074W</strain>
    </source>
</reference>
<dbReference type="SUPFAM" id="SSF51735">
    <property type="entry name" value="NAD(P)-binding Rossmann-fold domains"/>
    <property type="match status" value="1"/>
</dbReference>
<dbReference type="HAMAP" id="MF_00214">
    <property type="entry name" value="AroD"/>
    <property type="match status" value="1"/>
</dbReference>
<feature type="domain" description="Shikimate dehydrogenase substrate binding N-terminal" evidence="7">
    <location>
        <begin position="231"/>
        <end position="310"/>
    </location>
</feature>
<dbReference type="InterPro" id="IPR006151">
    <property type="entry name" value="Shikm_DH/Glu-tRNA_Rdtase"/>
</dbReference>
<dbReference type="Pfam" id="PF18317">
    <property type="entry name" value="SDH_C"/>
    <property type="match status" value="1"/>
</dbReference>
<evidence type="ECO:0000313" key="9">
    <source>
        <dbReference type="EMBL" id="EME32791.1"/>
    </source>
</evidence>
<evidence type="ECO:0000256" key="2">
    <source>
        <dbReference type="ARBA" id="ARBA00022605"/>
    </source>
</evidence>
<dbReference type="EC" id="1.1.1.25" evidence="1"/>
<dbReference type="GO" id="GO:0003855">
    <property type="term" value="F:3-dehydroquinate dehydratase activity"/>
    <property type="evidence" value="ECO:0007669"/>
    <property type="project" value="InterPro"/>
</dbReference>
<dbReference type="InterPro" id="IPR046346">
    <property type="entry name" value="Aminoacid_DH-like_N_sf"/>
</dbReference>
<dbReference type="Pfam" id="PF01488">
    <property type="entry name" value="Shikimate_DH"/>
    <property type="match status" value="1"/>
</dbReference>
<dbReference type="Gene3D" id="3.40.50.720">
    <property type="entry name" value="NAD(P)-binding Rossmann-like Domain"/>
    <property type="match status" value="1"/>
</dbReference>
<dbReference type="NCBIfam" id="TIGR01093">
    <property type="entry name" value="aroD"/>
    <property type="match status" value="1"/>
</dbReference>
<name>M2WA66_GALSU</name>
<evidence type="ECO:0000256" key="5">
    <source>
        <dbReference type="ARBA" id="ARBA00023141"/>
    </source>
</evidence>
<evidence type="ECO:0000256" key="4">
    <source>
        <dbReference type="ARBA" id="ARBA00023002"/>
    </source>
</evidence>
<dbReference type="EMBL" id="KB454484">
    <property type="protein sequence ID" value="EME32791.1"/>
    <property type="molecule type" value="Genomic_DNA"/>
</dbReference>
<dbReference type="InterPro" id="IPR036291">
    <property type="entry name" value="NAD(P)-bd_dom_sf"/>
</dbReference>
<dbReference type="CDD" id="cd00502">
    <property type="entry name" value="DHQase_I"/>
    <property type="match status" value="1"/>
</dbReference>
<keyword evidence="3" id="KW-0521">NADP</keyword>
<dbReference type="NCBIfam" id="TIGR00507">
    <property type="entry name" value="aroE"/>
    <property type="match status" value="1"/>
</dbReference>
<evidence type="ECO:0000256" key="1">
    <source>
        <dbReference type="ARBA" id="ARBA00012962"/>
    </source>
</evidence>
<keyword evidence="5" id="KW-0057">Aromatic amino acid biosynthesis</keyword>
<dbReference type="InterPro" id="IPR041121">
    <property type="entry name" value="SDH_C"/>
</dbReference>
<dbReference type="KEGG" id="gsl:Gasu_01510"/>
<evidence type="ECO:0000256" key="3">
    <source>
        <dbReference type="ARBA" id="ARBA00022857"/>
    </source>
</evidence>
<accession>M2WA66</accession>
<evidence type="ECO:0000259" key="6">
    <source>
        <dbReference type="Pfam" id="PF01488"/>
    </source>
</evidence>
<dbReference type="OrthoDB" id="204377at2759"/>
<dbReference type="Proteomes" id="UP000030680">
    <property type="component" value="Unassembled WGS sequence"/>
</dbReference>
<dbReference type="STRING" id="130081.M2WA66"/>
<feature type="domain" description="SDH C-terminal" evidence="8">
    <location>
        <begin position="483"/>
        <end position="513"/>
    </location>
</feature>
<feature type="domain" description="Quinate/shikimate 5-dehydrogenase/glutamyl-tRNA reductase" evidence="6">
    <location>
        <begin position="361"/>
        <end position="431"/>
    </location>
</feature>
<dbReference type="GO" id="GO:0019632">
    <property type="term" value="P:shikimate metabolic process"/>
    <property type="evidence" value="ECO:0007669"/>
    <property type="project" value="InterPro"/>
</dbReference>
<sequence>MSGCLLCVPITAQYVKEAFEQIKEAQRLGADLVELRLDLLDSTEEWEDLVKHCFVPKIATCRPHWEGGNYNGSESRRLSILSEACKLGCEYVDVELEAITRFEKPSNCHTKLILSRHLWNRPFSHQELANTYSSMLSNQADVIKVACKIDNIEQCEILFHFIAASKVPCIALGMGEAGQISRILAGRYGAFLTFASLSKGKESAPGQIELNDCIQMYRLKSLSSSTKLYGVVGNPVAHSMSPAIHNLAFASLSLDCVYCPLAVEDFGSCWKMLNEMGFMGLSVTIPHKETAKRYVDELDGLALKIGAINTMVKLERGWKGYNTDCLAAVSAIEDGLIAQRSSSELSHRTNSFSTQAGAKPLVLILGAGGAARAIAFGLLERSYNIYVVNRNYDRCKKLAAELGIEAIPWEGLRRFLLEHKDSIDVIIQSTSIGMHPNVHDTPLSFDDLQSLSKKPLVFDVVYNPVETRFLREAREVGCYVVSGLEMFVRQAVYQFELWTGSKAPVEQMRQVVLKRLKTFME</sequence>
<dbReference type="UniPathway" id="UPA00053">
    <property type="reaction ID" value="UER00087"/>
</dbReference>
<dbReference type="InterPro" id="IPR013785">
    <property type="entry name" value="Aldolase_TIM"/>
</dbReference>
<dbReference type="Pfam" id="PF08501">
    <property type="entry name" value="Shikimate_dh_N"/>
    <property type="match status" value="1"/>
</dbReference>
<dbReference type="SUPFAM" id="SSF53223">
    <property type="entry name" value="Aminoacid dehydrogenase-like, N-terminal domain"/>
    <property type="match status" value="1"/>
</dbReference>
<dbReference type="PANTHER" id="PTHR21089">
    <property type="entry name" value="SHIKIMATE DEHYDROGENASE"/>
    <property type="match status" value="1"/>
</dbReference>
<dbReference type="eggNOG" id="KOG0692">
    <property type="taxonomic scope" value="Eukaryota"/>
</dbReference>
<dbReference type="GO" id="GO:0009073">
    <property type="term" value="P:aromatic amino acid family biosynthetic process"/>
    <property type="evidence" value="ECO:0007669"/>
    <property type="project" value="UniProtKB-KW"/>
</dbReference>
<dbReference type="SUPFAM" id="SSF51569">
    <property type="entry name" value="Aldolase"/>
    <property type="match status" value="1"/>
</dbReference>
<gene>
    <name evidence="9" type="ORF">Gasu_01510</name>
</gene>
<dbReference type="Gene3D" id="3.20.20.70">
    <property type="entry name" value="Aldolase class I"/>
    <property type="match status" value="1"/>
</dbReference>
<evidence type="ECO:0000259" key="8">
    <source>
        <dbReference type="Pfam" id="PF18317"/>
    </source>
</evidence>